<reference evidence="2" key="1">
    <citation type="submission" date="2017-10" db="EMBL/GenBank/DDBJ databases">
        <authorList>
            <person name="Frank J."/>
        </authorList>
    </citation>
    <scope>NUCLEOTIDE SEQUENCE [LARGE SCALE GENOMIC DNA]</scope>
</reference>
<evidence type="ECO:0000313" key="2">
    <source>
        <dbReference type="Proteomes" id="UP000221734"/>
    </source>
</evidence>
<dbReference type="KEGG" id="kst:KSMBR1_0561"/>
<keyword evidence="1" id="KW-0282">Flagellum</keyword>
<proteinExistence type="predicted"/>
<dbReference type="EMBL" id="LT934425">
    <property type="protein sequence ID" value="SOH03075.1"/>
    <property type="molecule type" value="Genomic_DNA"/>
</dbReference>
<protein>
    <submittedName>
        <fullName evidence="1">Strongly similar to RNA polymerase sigma factor for flagellar operon</fullName>
    </submittedName>
</protein>
<dbReference type="AlphaFoldDB" id="A0A2C9CBP8"/>
<keyword evidence="2" id="KW-1185">Reference proteome</keyword>
<evidence type="ECO:0000313" key="1">
    <source>
        <dbReference type="EMBL" id="SOH03075.1"/>
    </source>
</evidence>
<dbReference type="Proteomes" id="UP000221734">
    <property type="component" value="Chromosome Kuenenia_stuttgartiensis_MBR1"/>
</dbReference>
<sequence length="40" mass="5049">MRIKIYVRTKKYMVKKEGKANYKNKNLIDREKLVTEIYRW</sequence>
<gene>
    <name evidence="1" type="primary">fliA_2</name>
    <name evidence="1" type="ORF">KSMBR1_0561</name>
</gene>
<keyword evidence="1" id="KW-0966">Cell projection</keyword>
<name>A0A2C9CBP8_KUEST</name>
<keyword evidence="1" id="KW-0969">Cilium</keyword>
<accession>A0A2C9CBP8</accession>
<organism evidence="1 2">
    <name type="scientific">Kuenenia stuttgartiensis</name>
    <dbReference type="NCBI Taxonomy" id="174633"/>
    <lineage>
        <taxon>Bacteria</taxon>
        <taxon>Pseudomonadati</taxon>
        <taxon>Planctomycetota</taxon>
        <taxon>Candidatus Brocadiia</taxon>
        <taxon>Candidatus Brocadiales</taxon>
        <taxon>Candidatus Brocadiaceae</taxon>
        <taxon>Candidatus Kuenenia</taxon>
    </lineage>
</organism>